<comment type="caution">
    <text evidence="11">The sequence shown here is derived from an EMBL/GenBank/DDBJ whole genome shotgun (WGS) entry which is preliminary data.</text>
</comment>
<comment type="similarity">
    <text evidence="2">Belongs to the AXUD1 family.</text>
</comment>
<evidence type="ECO:0000313" key="11">
    <source>
        <dbReference type="EMBL" id="CAH0103105.1"/>
    </source>
</evidence>
<keyword evidence="12" id="KW-1185">Reference proteome</keyword>
<protein>
    <recommendedName>
        <fullName evidence="10">Cysteine/serine-rich nuclear protein N-terminal domain-containing protein</fullName>
    </recommendedName>
</protein>
<keyword evidence="7" id="KW-0804">Transcription</keyword>
<reference evidence="11" key="1">
    <citation type="submission" date="2021-11" db="EMBL/GenBank/DDBJ databases">
        <authorList>
            <person name="Schell T."/>
        </authorList>
    </citation>
    <scope>NUCLEOTIDE SEQUENCE</scope>
    <source>
        <strain evidence="11">M5</strain>
    </source>
</reference>
<feature type="region of interest" description="Disordered" evidence="9">
    <location>
        <begin position="230"/>
        <end position="261"/>
    </location>
</feature>
<dbReference type="GO" id="GO:0005634">
    <property type="term" value="C:nucleus"/>
    <property type="evidence" value="ECO:0007669"/>
    <property type="project" value="UniProtKB-SubCell"/>
</dbReference>
<evidence type="ECO:0000256" key="1">
    <source>
        <dbReference type="ARBA" id="ARBA00004123"/>
    </source>
</evidence>
<feature type="compositionally biased region" description="Basic and acidic residues" evidence="9">
    <location>
        <begin position="239"/>
        <end position="250"/>
    </location>
</feature>
<dbReference type="PANTHER" id="PTHR13580">
    <property type="entry name" value="TGF-BETA INDUCED APOPTOSIS PROTEIN"/>
    <property type="match status" value="1"/>
</dbReference>
<evidence type="ECO:0000313" key="12">
    <source>
        <dbReference type="Proteomes" id="UP000789390"/>
    </source>
</evidence>
<sequence>MESLNECVTMGLLVSKTADADFENVVVKCLNKEEPVKETELDMGENVVAAPVSPVLVSPLTALQDLTREYQEIDPVSSKSTSLSEVEEGQILDSSSDASDLVKEVVKKESNINKRPSSVLSDADDIGIGSAKKPKKKISFSSVTAYYFPRAQGFTCIPSQGGSTLGMALKHSHEESFTLAEHANYQRRNHRRLLLQLRKRRKNRSATKASEEDAVAAAAATALEATNNTVEVLAGRSNTEAKEKNDVKESESDDSDADGQQISDISDSELEVDNYYFLQPVPTRQRRALLRESGIGKIETSEKDDCRQIRVSRESCGCSCQGYCDPESCSCAQSGIQCQVDRLNFPCGCSRDACGNPSGRIEFNPVRVRTHFIHTLMRMELENTQEPNKGLQPLHHNQQVQQHQLLQNIEELPAAEIDIGVVNALVPPESHYNWDSVLQLAPSQDQHQQALQHQQHHTNYSVADPMSENGWFCHYSNDVNNSYSLYSGPSAASSAEVFAYDQNPYDALGYHSTDVVGENSQQHYTELVDSSSSSGYVGGGVSSSASEFYSEYSQSYQPFDPQAFSYHHTTSDTYSTTEEIYNYAEDGSGFALSGVSSNTVYGSGVNGSAVLDSVSGAPKTESSNSSSEEDILDMGSSLATIVKETMVSV</sequence>
<name>A0A8J2RKB0_9CRUS</name>
<evidence type="ECO:0000256" key="3">
    <source>
        <dbReference type="ARBA" id="ARBA00022703"/>
    </source>
</evidence>
<keyword evidence="3" id="KW-0053">Apoptosis</keyword>
<keyword evidence="8" id="KW-0539">Nucleus</keyword>
<dbReference type="Pfam" id="PF16019">
    <property type="entry name" value="CSRNP_N"/>
    <property type="match status" value="2"/>
</dbReference>
<dbReference type="GO" id="GO:0006915">
    <property type="term" value="P:apoptotic process"/>
    <property type="evidence" value="ECO:0007669"/>
    <property type="project" value="UniProtKB-KW"/>
</dbReference>
<evidence type="ECO:0000256" key="6">
    <source>
        <dbReference type="ARBA" id="ARBA00023159"/>
    </source>
</evidence>
<keyword evidence="6" id="KW-0010">Activator</keyword>
<organism evidence="11 12">
    <name type="scientific">Daphnia galeata</name>
    <dbReference type="NCBI Taxonomy" id="27404"/>
    <lineage>
        <taxon>Eukaryota</taxon>
        <taxon>Metazoa</taxon>
        <taxon>Ecdysozoa</taxon>
        <taxon>Arthropoda</taxon>
        <taxon>Crustacea</taxon>
        <taxon>Branchiopoda</taxon>
        <taxon>Diplostraca</taxon>
        <taxon>Cladocera</taxon>
        <taxon>Anomopoda</taxon>
        <taxon>Daphniidae</taxon>
        <taxon>Daphnia</taxon>
    </lineage>
</organism>
<dbReference type="Proteomes" id="UP000789390">
    <property type="component" value="Unassembled WGS sequence"/>
</dbReference>
<evidence type="ECO:0000256" key="5">
    <source>
        <dbReference type="ARBA" id="ARBA00023125"/>
    </source>
</evidence>
<gene>
    <name evidence="11" type="ORF">DGAL_LOCUS5639</name>
</gene>
<evidence type="ECO:0000256" key="9">
    <source>
        <dbReference type="SAM" id="MobiDB-lite"/>
    </source>
</evidence>
<dbReference type="PANTHER" id="PTHR13580:SF9">
    <property type="entry name" value="AXIN1 UP-REGULATED 1, ISOFORM A"/>
    <property type="match status" value="1"/>
</dbReference>
<keyword evidence="5" id="KW-0238">DNA-binding</keyword>
<feature type="domain" description="Cysteine/serine-rich nuclear protein N-terminal" evidence="10">
    <location>
        <begin position="134"/>
        <end position="224"/>
    </location>
</feature>
<dbReference type="GO" id="GO:0000981">
    <property type="term" value="F:DNA-binding transcription factor activity, RNA polymerase II-specific"/>
    <property type="evidence" value="ECO:0007669"/>
    <property type="project" value="TreeGrafter"/>
</dbReference>
<dbReference type="InterPro" id="IPR023260">
    <property type="entry name" value="Cys/Ser-rich_nuc_prot"/>
</dbReference>
<dbReference type="InterPro" id="IPR031972">
    <property type="entry name" value="CSRNP_N"/>
</dbReference>
<feature type="domain" description="Cysteine/serine-rich nuclear protein N-terminal" evidence="10">
    <location>
        <begin position="237"/>
        <end position="383"/>
    </location>
</feature>
<evidence type="ECO:0000256" key="2">
    <source>
        <dbReference type="ARBA" id="ARBA00008548"/>
    </source>
</evidence>
<evidence type="ECO:0000259" key="10">
    <source>
        <dbReference type="Pfam" id="PF16019"/>
    </source>
</evidence>
<dbReference type="PRINTS" id="PR02031">
    <property type="entry name" value="CYSSERRICHNP"/>
</dbReference>
<dbReference type="AlphaFoldDB" id="A0A8J2RKB0"/>
<dbReference type="OrthoDB" id="5946974at2759"/>
<dbReference type="GO" id="GO:0043565">
    <property type="term" value="F:sequence-specific DNA binding"/>
    <property type="evidence" value="ECO:0007669"/>
    <property type="project" value="TreeGrafter"/>
</dbReference>
<evidence type="ECO:0000256" key="8">
    <source>
        <dbReference type="ARBA" id="ARBA00023242"/>
    </source>
</evidence>
<keyword evidence="4" id="KW-0805">Transcription regulation</keyword>
<dbReference type="EMBL" id="CAKKLH010000101">
    <property type="protein sequence ID" value="CAH0103105.1"/>
    <property type="molecule type" value="Genomic_DNA"/>
</dbReference>
<proteinExistence type="inferred from homology"/>
<evidence type="ECO:0000256" key="7">
    <source>
        <dbReference type="ARBA" id="ARBA00023163"/>
    </source>
</evidence>
<evidence type="ECO:0000256" key="4">
    <source>
        <dbReference type="ARBA" id="ARBA00023015"/>
    </source>
</evidence>
<comment type="subcellular location">
    <subcellularLocation>
        <location evidence="1">Nucleus</location>
    </subcellularLocation>
</comment>
<accession>A0A8J2RKB0</accession>